<keyword evidence="9" id="KW-1185">Reference proteome</keyword>
<dbReference type="InterPro" id="IPR036864">
    <property type="entry name" value="Zn2-C6_fun-type_DNA-bd_sf"/>
</dbReference>
<accession>A0A7H8RAA1</accession>
<evidence type="ECO:0000256" key="4">
    <source>
        <dbReference type="ARBA" id="ARBA00023125"/>
    </source>
</evidence>
<dbReference type="Pfam" id="PF00172">
    <property type="entry name" value="Zn_clus"/>
    <property type="match status" value="1"/>
</dbReference>
<keyword evidence="4" id="KW-0238">DNA-binding</keyword>
<dbReference type="SMART" id="SM00066">
    <property type="entry name" value="GAL4"/>
    <property type="match status" value="1"/>
</dbReference>
<reference evidence="9" key="1">
    <citation type="submission" date="2020-06" db="EMBL/GenBank/DDBJ databases">
        <title>A chromosome-scale genome assembly of Talaromyces rugulosus W13939.</title>
        <authorList>
            <person name="Wang B."/>
            <person name="Guo L."/>
            <person name="Ye K."/>
            <person name="Wang L."/>
        </authorList>
    </citation>
    <scope>NUCLEOTIDE SEQUENCE [LARGE SCALE GENOMIC DNA]</scope>
    <source>
        <strain evidence="9">W13939</strain>
    </source>
</reference>
<dbReference type="OrthoDB" id="2406834at2759"/>
<dbReference type="GO" id="GO:0008270">
    <property type="term" value="F:zinc ion binding"/>
    <property type="evidence" value="ECO:0007669"/>
    <property type="project" value="InterPro"/>
</dbReference>
<dbReference type="CDD" id="cd00067">
    <property type="entry name" value="GAL4"/>
    <property type="match status" value="1"/>
</dbReference>
<evidence type="ECO:0000313" key="9">
    <source>
        <dbReference type="Proteomes" id="UP000509510"/>
    </source>
</evidence>
<keyword evidence="6" id="KW-0539">Nucleus</keyword>
<organism evidence="8 9">
    <name type="scientific">Talaromyces rugulosus</name>
    <name type="common">Penicillium rugulosum</name>
    <dbReference type="NCBI Taxonomy" id="121627"/>
    <lineage>
        <taxon>Eukaryota</taxon>
        <taxon>Fungi</taxon>
        <taxon>Dikarya</taxon>
        <taxon>Ascomycota</taxon>
        <taxon>Pezizomycotina</taxon>
        <taxon>Eurotiomycetes</taxon>
        <taxon>Eurotiomycetidae</taxon>
        <taxon>Eurotiales</taxon>
        <taxon>Trichocomaceae</taxon>
        <taxon>Talaromyces</taxon>
        <taxon>Talaromyces sect. Islandici</taxon>
    </lineage>
</organism>
<comment type="subcellular location">
    <subcellularLocation>
        <location evidence="1">Nucleus</location>
    </subcellularLocation>
</comment>
<dbReference type="PANTHER" id="PTHR31001:SF40">
    <property type="entry name" value="ZN(II)2CYS6 TRANSCRIPTION FACTOR (EUROFUNG)"/>
    <property type="match status" value="1"/>
</dbReference>
<keyword evidence="5" id="KW-0804">Transcription</keyword>
<evidence type="ECO:0000313" key="8">
    <source>
        <dbReference type="EMBL" id="QKX63057.1"/>
    </source>
</evidence>
<dbReference type="InterPro" id="IPR007219">
    <property type="entry name" value="XnlR_reg_dom"/>
</dbReference>
<dbReference type="Pfam" id="PF04082">
    <property type="entry name" value="Fungal_trans"/>
    <property type="match status" value="1"/>
</dbReference>
<dbReference type="GO" id="GO:0003677">
    <property type="term" value="F:DNA binding"/>
    <property type="evidence" value="ECO:0007669"/>
    <property type="project" value="UniProtKB-KW"/>
</dbReference>
<dbReference type="CDD" id="cd12148">
    <property type="entry name" value="fungal_TF_MHR"/>
    <property type="match status" value="1"/>
</dbReference>
<protein>
    <recommendedName>
        <fullName evidence="7">Zn(2)-C6 fungal-type domain-containing protein</fullName>
    </recommendedName>
</protein>
<dbReference type="AlphaFoldDB" id="A0A7H8RAA1"/>
<evidence type="ECO:0000256" key="1">
    <source>
        <dbReference type="ARBA" id="ARBA00004123"/>
    </source>
</evidence>
<dbReference type="PANTHER" id="PTHR31001">
    <property type="entry name" value="UNCHARACTERIZED TRANSCRIPTIONAL REGULATORY PROTEIN"/>
    <property type="match status" value="1"/>
</dbReference>
<dbReference type="PROSITE" id="PS00463">
    <property type="entry name" value="ZN2_CY6_FUNGAL_1"/>
    <property type="match status" value="1"/>
</dbReference>
<dbReference type="InterPro" id="IPR001138">
    <property type="entry name" value="Zn2Cys6_DnaBD"/>
</dbReference>
<dbReference type="SUPFAM" id="SSF57701">
    <property type="entry name" value="Zn2/Cys6 DNA-binding domain"/>
    <property type="match status" value="1"/>
</dbReference>
<evidence type="ECO:0000259" key="7">
    <source>
        <dbReference type="PROSITE" id="PS50048"/>
    </source>
</evidence>
<gene>
    <name evidence="8" type="ORF">TRUGW13939_10225</name>
</gene>
<dbReference type="GeneID" id="55997706"/>
<evidence type="ECO:0000256" key="6">
    <source>
        <dbReference type="ARBA" id="ARBA00023242"/>
    </source>
</evidence>
<evidence type="ECO:0000256" key="3">
    <source>
        <dbReference type="ARBA" id="ARBA00023015"/>
    </source>
</evidence>
<dbReference type="GO" id="GO:0005634">
    <property type="term" value="C:nucleus"/>
    <property type="evidence" value="ECO:0007669"/>
    <property type="project" value="UniProtKB-SubCell"/>
</dbReference>
<proteinExistence type="predicted"/>
<keyword evidence="3" id="KW-0805">Transcription regulation</keyword>
<feature type="domain" description="Zn(2)-C6 fungal-type" evidence="7">
    <location>
        <begin position="17"/>
        <end position="48"/>
    </location>
</feature>
<dbReference type="KEGG" id="trg:TRUGW13939_10225"/>
<evidence type="ECO:0000256" key="2">
    <source>
        <dbReference type="ARBA" id="ARBA00022723"/>
    </source>
</evidence>
<dbReference type="PROSITE" id="PS50048">
    <property type="entry name" value="ZN2_CY6_FUNGAL_2"/>
    <property type="match status" value="1"/>
</dbReference>
<sequence>MASNEEKAHRRARKKYSCEPCRRSKLRCDRQDPCSSCKNRACEDDCAYNIGKTAHVVASRSSPRPAEITPHSSDMVAAAAPITTAPACHDFSNARWDAVFERPIQNMDHAQLEQTDLAPQGNIHLFFPFYIGPRLARNDLLSKLPPWDCCEYLITQYFTLLSPLFHVLHGPTFEHQYCTFRNNPSNVDLSWLAVFFFLLSMAVRSIEGDDVLLAKLWPEPHAQDATVLSYQLRTAGMICLAQDNFLNNHSISTLEALLILIFTISHDEGVDKGWVLLGMALNIGIALQCNVDYKPPDVTCIEVERRRRCWAGILLLHTYQAIMFRDVDIAWLTKLPAVMPANVNDKDVQEHVVGRPSSQPTQMSVMIFKLRLFQLSNRICSRISNPTQLDETTLVLLDAEIAAEQEKWDTTFLSQGRPSLLDASSNAYWSILQLYAHHLYLLIHRPFCRSNSNSSPSKYRPESKTRCIRSGAALLDFHRQLCEDQRLRHYRWLVYGMTSSYALHGAVALASCLLDRTGENFDCSPYRAAFDAAILRVEKLQDRSPICKKAYPILRHFQTMLSPDIFLWSDPAGYEFGNTMDDWIDSVKWLNPGSDVWNYWDDILNVDGALNPP</sequence>
<evidence type="ECO:0000256" key="5">
    <source>
        <dbReference type="ARBA" id="ARBA00023163"/>
    </source>
</evidence>
<dbReference type="Gene3D" id="4.10.240.10">
    <property type="entry name" value="Zn(2)-C6 fungal-type DNA-binding domain"/>
    <property type="match status" value="1"/>
</dbReference>
<name>A0A7H8RAA1_TALRU</name>
<keyword evidence="2" id="KW-0479">Metal-binding</keyword>
<dbReference type="RefSeq" id="XP_035349231.1">
    <property type="nucleotide sequence ID" value="XM_035493338.1"/>
</dbReference>
<dbReference type="EMBL" id="CP055902">
    <property type="protein sequence ID" value="QKX63057.1"/>
    <property type="molecule type" value="Genomic_DNA"/>
</dbReference>
<dbReference type="GO" id="GO:0006351">
    <property type="term" value="P:DNA-templated transcription"/>
    <property type="evidence" value="ECO:0007669"/>
    <property type="project" value="InterPro"/>
</dbReference>
<dbReference type="InterPro" id="IPR050613">
    <property type="entry name" value="Sec_Metabolite_Reg"/>
</dbReference>
<dbReference type="Proteomes" id="UP000509510">
    <property type="component" value="Chromosome V"/>
</dbReference>
<dbReference type="GO" id="GO:0000981">
    <property type="term" value="F:DNA-binding transcription factor activity, RNA polymerase II-specific"/>
    <property type="evidence" value="ECO:0007669"/>
    <property type="project" value="InterPro"/>
</dbReference>